<dbReference type="PROSITE" id="PS50893">
    <property type="entry name" value="ABC_TRANSPORTER_2"/>
    <property type="match status" value="1"/>
</dbReference>
<dbReference type="GO" id="GO:0005524">
    <property type="term" value="F:ATP binding"/>
    <property type="evidence" value="ECO:0007669"/>
    <property type="project" value="UniProtKB-KW"/>
</dbReference>
<dbReference type="Pfam" id="PF00005">
    <property type="entry name" value="ABC_tran"/>
    <property type="match status" value="1"/>
</dbReference>
<dbReference type="GO" id="GO:0055052">
    <property type="term" value="C:ATP-binding cassette (ABC) transporter complex, substrate-binding subunit-containing"/>
    <property type="evidence" value="ECO:0007669"/>
    <property type="project" value="TreeGrafter"/>
</dbReference>
<reference evidence="6 7" key="1">
    <citation type="submission" date="2020-10" db="EMBL/GenBank/DDBJ databases">
        <title>Wide distribution of Phycisphaera-like planctomycetes from WD2101 soil group in peatlands and genome analysis of the first cultivated representative.</title>
        <authorList>
            <person name="Dedysh S.N."/>
            <person name="Beletsky A.V."/>
            <person name="Ivanova A."/>
            <person name="Kulichevskaya I.S."/>
            <person name="Suzina N.E."/>
            <person name="Philippov D.A."/>
            <person name="Rakitin A.L."/>
            <person name="Mardanov A.V."/>
            <person name="Ravin N.V."/>
        </authorList>
    </citation>
    <scope>NUCLEOTIDE SEQUENCE [LARGE SCALE GENOMIC DNA]</scope>
    <source>
        <strain evidence="6 7">M1803</strain>
    </source>
</reference>
<evidence type="ECO:0000256" key="2">
    <source>
        <dbReference type="ARBA" id="ARBA00022741"/>
    </source>
</evidence>
<dbReference type="InterPro" id="IPR017871">
    <property type="entry name" value="ABC_transporter-like_CS"/>
</dbReference>
<dbReference type="InterPro" id="IPR015855">
    <property type="entry name" value="ABC_transpr_MalK-like"/>
</dbReference>
<dbReference type="Pfam" id="PF17912">
    <property type="entry name" value="OB_MalK"/>
    <property type="match status" value="1"/>
</dbReference>
<dbReference type="GO" id="GO:0140359">
    <property type="term" value="F:ABC-type transporter activity"/>
    <property type="evidence" value="ECO:0007669"/>
    <property type="project" value="InterPro"/>
</dbReference>
<evidence type="ECO:0000256" key="4">
    <source>
        <dbReference type="SAM" id="MobiDB-lite"/>
    </source>
</evidence>
<name>A0A7M2WZD0_9BACT</name>
<dbReference type="SUPFAM" id="SSF52540">
    <property type="entry name" value="P-loop containing nucleoside triphosphate hydrolases"/>
    <property type="match status" value="1"/>
</dbReference>
<dbReference type="PANTHER" id="PTHR43875:SF1">
    <property type="entry name" value="OSMOPROTECTIVE COMPOUNDS UPTAKE ATP-BINDING PROTEIN GGTA"/>
    <property type="match status" value="1"/>
</dbReference>
<dbReference type="FunFam" id="3.40.50.300:FF:000042">
    <property type="entry name" value="Maltose/maltodextrin ABC transporter, ATP-binding protein"/>
    <property type="match status" value="1"/>
</dbReference>
<keyword evidence="3 6" id="KW-0067">ATP-binding</keyword>
<evidence type="ECO:0000313" key="6">
    <source>
        <dbReference type="EMBL" id="QOV90825.1"/>
    </source>
</evidence>
<gene>
    <name evidence="6" type="ORF">IPV69_05555</name>
</gene>
<sequence>MAAVELSHITKTYSGGVTAVDDLSLSIEDHQFVVLVGPSGCGKSTTLRLIAGLEEADTGRISIGGRDVTDIAPKDRDIAMVFQNYALYPHMTVYGNLSFGLRLRKMPSLLKRLRHPSQARQIGRDIDERVKRVADLLDIRSLLNRKPRELSGGQRQRVAVGRAIVREPAAFLFDEPLSNLDARLRLTTRAELKRLHQKLRTTTVYVTHDQEEAMTLGDRIIVMLNGKVQQDGPPLELYHRPRNRFVAGFIGMPPMNFIEGHLEATENSPKLSFVESAPSGRKSVGGTGDGLTYPTKGFTLILSRDAAPSGGVPSSWVGRKVIMGIRPEHLSLRPFRADDGSVVSQPLQMRLTLIEPIGSSIDLYLQSAGNDQIVARVDAANGLVSSGPSSPGETSGLTPQLGSLVTVHVDVRRIHLFEPEDTGMNLSLETTPSGQPTTELAHAMA</sequence>
<evidence type="ECO:0000259" key="5">
    <source>
        <dbReference type="PROSITE" id="PS50893"/>
    </source>
</evidence>
<protein>
    <submittedName>
        <fullName evidence="6">ATP-binding cassette domain-containing protein</fullName>
    </submittedName>
</protein>
<organism evidence="6 7">
    <name type="scientific">Humisphaera borealis</name>
    <dbReference type="NCBI Taxonomy" id="2807512"/>
    <lineage>
        <taxon>Bacteria</taxon>
        <taxon>Pseudomonadati</taxon>
        <taxon>Planctomycetota</taxon>
        <taxon>Phycisphaerae</taxon>
        <taxon>Tepidisphaerales</taxon>
        <taxon>Tepidisphaeraceae</taxon>
        <taxon>Humisphaera</taxon>
    </lineage>
</organism>
<dbReference type="InterPro" id="IPR040582">
    <property type="entry name" value="OB_MalK-like"/>
</dbReference>
<dbReference type="Gene3D" id="2.40.50.100">
    <property type="match status" value="1"/>
</dbReference>
<dbReference type="Proteomes" id="UP000593765">
    <property type="component" value="Chromosome"/>
</dbReference>
<accession>A0A7M2WZD0</accession>
<dbReference type="InterPro" id="IPR003439">
    <property type="entry name" value="ABC_transporter-like_ATP-bd"/>
</dbReference>
<proteinExistence type="predicted"/>
<dbReference type="InterPro" id="IPR003593">
    <property type="entry name" value="AAA+_ATPase"/>
</dbReference>
<dbReference type="GO" id="GO:0016887">
    <property type="term" value="F:ATP hydrolysis activity"/>
    <property type="evidence" value="ECO:0007669"/>
    <property type="project" value="InterPro"/>
</dbReference>
<dbReference type="RefSeq" id="WP_206293928.1">
    <property type="nucleotide sequence ID" value="NZ_CP063458.1"/>
</dbReference>
<dbReference type="PANTHER" id="PTHR43875">
    <property type="entry name" value="MALTODEXTRIN IMPORT ATP-BINDING PROTEIN MSMX"/>
    <property type="match status" value="1"/>
</dbReference>
<dbReference type="KEGG" id="hbs:IPV69_05555"/>
<dbReference type="SMART" id="SM00382">
    <property type="entry name" value="AAA"/>
    <property type="match status" value="1"/>
</dbReference>
<dbReference type="Gene3D" id="3.40.50.300">
    <property type="entry name" value="P-loop containing nucleotide triphosphate hydrolases"/>
    <property type="match status" value="1"/>
</dbReference>
<evidence type="ECO:0000256" key="3">
    <source>
        <dbReference type="ARBA" id="ARBA00022840"/>
    </source>
</evidence>
<feature type="compositionally biased region" description="Polar residues" evidence="4">
    <location>
        <begin position="424"/>
        <end position="438"/>
    </location>
</feature>
<feature type="region of interest" description="Disordered" evidence="4">
    <location>
        <begin position="423"/>
        <end position="445"/>
    </location>
</feature>
<dbReference type="SUPFAM" id="SSF50331">
    <property type="entry name" value="MOP-like"/>
    <property type="match status" value="1"/>
</dbReference>
<dbReference type="PROSITE" id="PS00211">
    <property type="entry name" value="ABC_TRANSPORTER_1"/>
    <property type="match status" value="1"/>
</dbReference>
<evidence type="ECO:0000256" key="1">
    <source>
        <dbReference type="ARBA" id="ARBA00022448"/>
    </source>
</evidence>
<dbReference type="CDD" id="cd03301">
    <property type="entry name" value="ABC_MalK_N"/>
    <property type="match status" value="1"/>
</dbReference>
<dbReference type="InterPro" id="IPR027417">
    <property type="entry name" value="P-loop_NTPase"/>
</dbReference>
<keyword evidence="1" id="KW-0813">Transport</keyword>
<keyword evidence="7" id="KW-1185">Reference proteome</keyword>
<dbReference type="AlphaFoldDB" id="A0A7M2WZD0"/>
<dbReference type="EMBL" id="CP063458">
    <property type="protein sequence ID" value="QOV90825.1"/>
    <property type="molecule type" value="Genomic_DNA"/>
</dbReference>
<dbReference type="InterPro" id="IPR047641">
    <property type="entry name" value="ABC_transpr_MalK/UgpC-like"/>
</dbReference>
<dbReference type="InterPro" id="IPR008995">
    <property type="entry name" value="Mo/tungstate-bd_C_term_dom"/>
</dbReference>
<evidence type="ECO:0000313" key="7">
    <source>
        <dbReference type="Proteomes" id="UP000593765"/>
    </source>
</evidence>
<keyword evidence="2" id="KW-0547">Nucleotide-binding</keyword>
<feature type="domain" description="ABC transporter" evidence="5">
    <location>
        <begin position="4"/>
        <end position="250"/>
    </location>
</feature>
<dbReference type="GO" id="GO:0008643">
    <property type="term" value="P:carbohydrate transport"/>
    <property type="evidence" value="ECO:0007669"/>
    <property type="project" value="InterPro"/>
</dbReference>